<gene>
    <name evidence="1" type="ORF">WJX73_007153</name>
</gene>
<evidence type="ECO:0000313" key="2">
    <source>
        <dbReference type="Proteomes" id="UP001465755"/>
    </source>
</evidence>
<proteinExistence type="predicted"/>
<reference evidence="1 2" key="1">
    <citation type="journal article" date="2024" name="Nat. Commun.">
        <title>Phylogenomics reveals the evolutionary origins of lichenization in chlorophyte algae.</title>
        <authorList>
            <person name="Puginier C."/>
            <person name="Libourel C."/>
            <person name="Otte J."/>
            <person name="Skaloud P."/>
            <person name="Haon M."/>
            <person name="Grisel S."/>
            <person name="Petersen M."/>
            <person name="Berrin J.G."/>
            <person name="Delaux P.M."/>
            <person name="Dal Grande F."/>
            <person name="Keller J."/>
        </authorList>
    </citation>
    <scope>NUCLEOTIDE SEQUENCE [LARGE SCALE GENOMIC DNA]</scope>
    <source>
        <strain evidence="1 2">SAG 2036</strain>
    </source>
</reference>
<name>A0AAW1NJK5_9CHLO</name>
<protein>
    <submittedName>
        <fullName evidence="1">Uncharacterized protein</fullName>
    </submittedName>
</protein>
<dbReference type="EMBL" id="JALJOQ010000221">
    <property type="protein sequence ID" value="KAK9788713.1"/>
    <property type="molecule type" value="Genomic_DNA"/>
</dbReference>
<sequence>MSGGKSGNIKDDARMAGLCRTEDATLAEMREILEHSTLPPHLRKLYQAVLASKSGQHPPYFELSSFVDNVKELSKNAWRMVQQLTDPFSTPATLERVHAEMQATVTCASRPNNFATAKNTPE</sequence>
<comment type="caution">
    <text evidence="1">The sequence shown here is derived from an EMBL/GenBank/DDBJ whole genome shotgun (WGS) entry which is preliminary data.</text>
</comment>
<keyword evidence="2" id="KW-1185">Reference proteome</keyword>
<dbReference type="Proteomes" id="UP001465755">
    <property type="component" value="Unassembled WGS sequence"/>
</dbReference>
<accession>A0AAW1NJK5</accession>
<evidence type="ECO:0000313" key="1">
    <source>
        <dbReference type="EMBL" id="KAK9788713.1"/>
    </source>
</evidence>
<organism evidence="1 2">
    <name type="scientific">Symbiochloris irregularis</name>
    <dbReference type="NCBI Taxonomy" id="706552"/>
    <lineage>
        <taxon>Eukaryota</taxon>
        <taxon>Viridiplantae</taxon>
        <taxon>Chlorophyta</taxon>
        <taxon>core chlorophytes</taxon>
        <taxon>Trebouxiophyceae</taxon>
        <taxon>Trebouxiales</taxon>
        <taxon>Trebouxiaceae</taxon>
        <taxon>Symbiochloris</taxon>
    </lineage>
</organism>
<dbReference type="AlphaFoldDB" id="A0AAW1NJK5"/>